<keyword evidence="1" id="KW-0677">Repeat</keyword>
<dbReference type="InterPro" id="IPR008930">
    <property type="entry name" value="Terpenoid_cyclase/PrenylTrfase"/>
</dbReference>
<keyword evidence="4" id="KW-0808">Transferase</keyword>
<dbReference type="GO" id="GO:0016740">
    <property type="term" value="F:transferase activity"/>
    <property type="evidence" value="ECO:0007669"/>
    <property type="project" value="UniProtKB-KW"/>
</dbReference>
<dbReference type="Pfam" id="PF00432">
    <property type="entry name" value="Prenyltrans"/>
    <property type="match status" value="2"/>
</dbReference>
<dbReference type="SUPFAM" id="SSF48239">
    <property type="entry name" value="Terpenoid cyclases/Protein prenyltransferases"/>
    <property type="match status" value="1"/>
</dbReference>
<organism evidence="4 5">
    <name type="scientific">Planctomicrobium piriforme</name>
    <dbReference type="NCBI Taxonomy" id="1576369"/>
    <lineage>
        <taxon>Bacteria</taxon>
        <taxon>Pseudomonadati</taxon>
        <taxon>Planctomycetota</taxon>
        <taxon>Planctomycetia</taxon>
        <taxon>Planctomycetales</taxon>
        <taxon>Planctomycetaceae</taxon>
        <taxon>Planctomicrobium</taxon>
    </lineage>
</organism>
<name>A0A1I3C196_9PLAN</name>
<sequence>MQTSRRQFLAASSRALCVGLPVLSLLAPCASKADDINRQAVDEAISRALVYISSQQKSEGFWLTDAWGESTAITSLAVMAFLSAGYVPGEGVYGEQINKGIRWVVSQQQANGMLIRKTQSHGPMYDHGICSLMLAEVCGMMDGADAVPVRRALEKAILLILESQAVEKFERHQGGWRYQIDSRDSDLSVTGWQVMALRAAKDIGCDVPADAIERAVEYVKMCSDRKQSGFGYQPGNSPTPTLTGTGITCLEVCGDHHSKESLAGAQWLLSHPLVERSAYFYYGVYYTGVGLFKIGGELGAKNYRHLVDILLPIQRPDGGWNPQHGSEKQAGRIYSTSLTVLAMAVDYRYLPIYQR</sequence>
<keyword evidence="2" id="KW-0732">Signal</keyword>
<dbReference type="InterPro" id="IPR001330">
    <property type="entry name" value="Prenyltrans"/>
</dbReference>
<feature type="domain" description="Prenyltransferase alpha-alpha toroid" evidence="3">
    <location>
        <begin position="166"/>
        <end position="270"/>
    </location>
</feature>
<dbReference type="CDD" id="cd00688">
    <property type="entry name" value="ISOPREN_C2_like"/>
    <property type="match status" value="1"/>
</dbReference>
<feature type="chain" id="PRO_5011710341" evidence="2">
    <location>
        <begin position="34"/>
        <end position="355"/>
    </location>
</feature>
<dbReference type="EMBL" id="FOQD01000002">
    <property type="protein sequence ID" value="SFH68314.1"/>
    <property type="molecule type" value="Genomic_DNA"/>
</dbReference>
<dbReference type="Gene3D" id="1.50.10.20">
    <property type="match status" value="3"/>
</dbReference>
<feature type="signal peptide" evidence="2">
    <location>
        <begin position="1"/>
        <end position="33"/>
    </location>
</feature>
<evidence type="ECO:0000313" key="4">
    <source>
        <dbReference type="EMBL" id="SFH68314.1"/>
    </source>
</evidence>
<evidence type="ECO:0000313" key="5">
    <source>
        <dbReference type="Proteomes" id="UP000199518"/>
    </source>
</evidence>
<dbReference type="InterPro" id="IPR006311">
    <property type="entry name" value="TAT_signal"/>
</dbReference>
<protein>
    <submittedName>
        <fullName evidence="4">Prenyltransferase and squalene oxidase repeat-containing protein</fullName>
    </submittedName>
</protein>
<evidence type="ECO:0000256" key="1">
    <source>
        <dbReference type="ARBA" id="ARBA00022737"/>
    </source>
</evidence>
<proteinExistence type="predicted"/>
<dbReference type="AlphaFoldDB" id="A0A1I3C196"/>
<dbReference type="OrthoDB" id="265313at2"/>
<dbReference type="STRING" id="1576369.SAMN05421753_10241"/>
<dbReference type="Proteomes" id="UP000199518">
    <property type="component" value="Unassembled WGS sequence"/>
</dbReference>
<evidence type="ECO:0000256" key="2">
    <source>
        <dbReference type="SAM" id="SignalP"/>
    </source>
</evidence>
<reference evidence="5" key="1">
    <citation type="submission" date="2016-10" db="EMBL/GenBank/DDBJ databases">
        <authorList>
            <person name="Varghese N."/>
            <person name="Submissions S."/>
        </authorList>
    </citation>
    <scope>NUCLEOTIDE SEQUENCE [LARGE SCALE GENOMIC DNA]</scope>
    <source>
        <strain evidence="5">DSM 26348</strain>
    </source>
</reference>
<evidence type="ECO:0000259" key="3">
    <source>
        <dbReference type="Pfam" id="PF00432"/>
    </source>
</evidence>
<dbReference type="PROSITE" id="PS51318">
    <property type="entry name" value="TAT"/>
    <property type="match status" value="1"/>
</dbReference>
<dbReference type="RefSeq" id="WP_092047747.1">
    <property type="nucleotide sequence ID" value="NZ_FOQD01000002.1"/>
</dbReference>
<accession>A0A1I3C196</accession>
<feature type="domain" description="Prenyltransferase alpha-alpha toroid" evidence="3">
    <location>
        <begin position="14"/>
        <end position="110"/>
    </location>
</feature>
<keyword evidence="5" id="KW-1185">Reference proteome</keyword>
<gene>
    <name evidence="4" type="ORF">SAMN05421753_10241</name>
</gene>